<protein>
    <submittedName>
        <fullName evidence="4">Uncharacterized protein</fullName>
    </submittedName>
</protein>
<dbReference type="PROSITE" id="PS50005">
    <property type="entry name" value="TPR"/>
    <property type="match status" value="2"/>
</dbReference>
<evidence type="ECO:0000256" key="3">
    <source>
        <dbReference type="PROSITE-ProRule" id="PRU00339"/>
    </source>
</evidence>
<dbReference type="EMBL" id="CP016808">
    <property type="protein sequence ID" value="ANY68899.1"/>
    <property type="molecule type" value="Genomic_DNA"/>
</dbReference>
<dbReference type="SMART" id="SM00028">
    <property type="entry name" value="TPR"/>
    <property type="match status" value="3"/>
</dbReference>
<reference evidence="4" key="1">
    <citation type="submission" date="2016-08" db="EMBL/GenBank/DDBJ databases">
        <title>Complete Genome Seqeunce of Paenibacillus sp. BIHB 4019 from tea rhizoplane.</title>
        <authorList>
            <person name="Thakur R."/>
            <person name="Swarnkar M.K."/>
            <person name="Gulati A."/>
        </authorList>
    </citation>
    <scope>NUCLEOTIDE SEQUENCE [LARGE SCALE GENOMIC DNA]</scope>
    <source>
        <strain evidence="4">BIHB4019</strain>
    </source>
</reference>
<dbReference type="PANTHER" id="PTHR44227">
    <property type="match status" value="1"/>
</dbReference>
<dbReference type="Pfam" id="PF07719">
    <property type="entry name" value="TPR_2"/>
    <property type="match status" value="1"/>
</dbReference>
<gene>
    <name evidence="4" type="ORF">BBD42_22265</name>
</gene>
<sequence length="181" mass="20970">MNGDACIKKAYAFILTSDFEQAIVWFEQAIAAEPDNASYYHKCAISCARSGKWAKAYDHARRALELARDEPEYIYHLQTIEARLQLSGAQQQLIQEPPALEEALLMLKKAVELDPLCFDAFYWIAMTYAELGQLDEAAVHAREAIRLDPEHSAARRLFADVSRRRRLMRYRINGQHRRRNR</sequence>
<dbReference type="GO" id="GO:0030968">
    <property type="term" value="P:endoplasmic reticulum unfolded protein response"/>
    <property type="evidence" value="ECO:0007669"/>
    <property type="project" value="TreeGrafter"/>
</dbReference>
<keyword evidence="1" id="KW-0677">Repeat</keyword>
<dbReference type="InterPro" id="IPR011990">
    <property type="entry name" value="TPR-like_helical_dom_sf"/>
</dbReference>
<name>A0A1B2DMG9_9BACL</name>
<dbReference type="AlphaFoldDB" id="A0A1B2DMG9"/>
<keyword evidence="2 3" id="KW-0802">TPR repeat</keyword>
<dbReference type="GO" id="GO:0000030">
    <property type="term" value="F:mannosyltransferase activity"/>
    <property type="evidence" value="ECO:0007669"/>
    <property type="project" value="TreeGrafter"/>
</dbReference>
<feature type="repeat" description="TPR" evidence="3">
    <location>
        <begin position="3"/>
        <end position="36"/>
    </location>
</feature>
<evidence type="ECO:0000313" key="4">
    <source>
        <dbReference type="EMBL" id="ANY68899.1"/>
    </source>
</evidence>
<organism evidence="4">
    <name type="scientific">Paenibacillus sp. BIHB 4019</name>
    <dbReference type="NCBI Taxonomy" id="1870819"/>
    <lineage>
        <taxon>Bacteria</taxon>
        <taxon>Bacillati</taxon>
        <taxon>Bacillota</taxon>
        <taxon>Bacilli</taxon>
        <taxon>Bacillales</taxon>
        <taxon>Paenibacillaceae</taxon>
        <taxon>Paenibacillus</taxon>
    </lineage>
</organism>
<feature type="repeat" description="TPR" evidence="3">
    <location>
        <begin position="118"/>
        <end position="151"/>
    </location>
</feature>
<dbReference type="Pfam" id="PF13181">
    <property type="entry name" value="TPR_8"/>
    <property type="match status" value="1"/>
</dbReference>
<dbReference type="GO" id="GO:0035269">
    <property type="term" value="P:protein O-linked glycosylation via mannose"/>
    <property type="evidence" value="ECO:0007669"/>
    <property type="project" value="TreeGrafter"/>
</dbReference>
<dbReference type="RefSeq" id="WP_056028733.1">
    <property type="nucleotide sequence ID" value="NZ_CP016808.1"/>
</dbReference>
<dbReference type="SUPFAM" id="SSF48452">
    <property type="entry name" value="TPR-like"/>
    <property type="match status" value="1"/>
</dbReference>
<evidence type="ECO:0000256" key="1">
    <source>
        <dbReference type="ARBA" id="ARBA00022737"/>
    </source>
</evidence>
<accession>A0A1B2DMG9</accession>
<dbReference type="Gene3D" id="1.25.40.10">
    <property type="entry name" value="Tetratricopeptide repeat domain"/>
    <property type="match status" value="2"/>
</dbReference>
<dbReference type="InterPro" id="IPR052346">
    <property type="entry name" value="O-mannosyl-transferase_TMTC"/>
</dbReference>
<proteinExistence type="predicted"/>
<dbReference type="InterPro" id="IPR019734">
    <property type="entry name" value="TPR_rpt"/>
</dbReference>
<evidence type="ECO:0000256" key="2">
    <source>
        <dbReference type="ARBA" id="ARBA00022803"/>
    </source>
</evidence>
<dbReference type="PANTHER" id="PTHR44227:SF3">
    <property type="entry name" value="PROTEIN O-MANNOSYL-TRANSFERASE TMTC4"/>
    <property type="match status" value="1"/>
</dbReference>
<dbReference type="InterPro" id="IPR013105">
    <property type="entry name" value="TPR_2"/>
</dbReference>